<keyword evidence="1" id="KW-0540">Nuclease</keyword>
<dbReference type="EMBL" id="CP042467">
    <property type="protein sequence ID" value="QED29974.1"/>
    <property type="molecule type" value="Genomic_DNA"/>
</dbReference>
<dbReference type="KEGG" id="bbae:FRD01_22610"/>
<protein>
    <submittedName>
        <fullName evidence="1">5-methylcytosine-specific restriction endonuclease system specificity protein McrC</fullName>
        <ecNumber evidence="1">3.1.21.-</ecNumber>
    </submittedName>
</protein>
<dbReference type="GO" id="GO:0016787">
    <property type="term" value="F:hydrolase activity"/>
    <property type="evidence" value="ECO:0007669"/>
    <property type="project" value="UniProtKB-KW"/>
</dbReference>
<dbReference type="REBASE" id="362451">
    <property type="entry name" value="BbaV1718McrBCP"/>
</dbReference>
<proteinExistence type="predicted"/>
<dbReference type="RefSeq" id="WP_146963247.1">
    <property type="nucleotide sequence ID" value="NZ_CP042467.1"/>
</dbReference>
<name>A0A5B8XX04_9DELT</name>
<keyword evidence="1" id="KW-0378">Hydrolase</keyword>
<accession>A0A5B8XX04</accession>
<dbReference type="InterPro" id="IPR019292">
    <property type="entry name" value="McrC"/>
</dbReference>
<dbReference type="InterPro" id="IPR014407">
    <property type="entry name" value="McrC_bac"/>
</dbReference>
<evidence type="ECO:0000313" key="2">
    <source>
        <dbReference type="Proteomes" id="UP000321595"/>
    </source>
</evidence>
<dbReference type="NCBIfam" id="NF007277">
    <property type="entry name" value="PRK09736.1"/>
    <property type="match status" value="1"/>
</dbReference>
<dbReference type="PIRSF" id="PIRSF003109">
    <property type="entry name" value="McrC"/>
    <property type="match status" value="1"/>
</dbReference>
<dbReference type="PANTHER" id="PTHR38733:SF1">
    <property type="entry name" value="TYPE IV METHYL-DIRECTED RESTRICTION ENZYME ECOKMCRBC"/>
    <property type="match status" value="1"/>
</dbReference>
<reference evidence="1 2" key="1">
    <citation type="submission" date="2019-08" db="EMBL/GenBank/DDBJ databases">
        <authorList>
            <person name="Liang Q."/>
        </authorList>
    </citation>
    <scope>NUCLEOTIDE SEQUENCE [LARGE SCALE GENOMIC DNA]</scope>
    <source>
        <strain evidence="1 2">V1718</strain>
    </source>
</reference>
<dbReference type="OrthoDB" id="5500856at2"/>
<sequence length="370" mass="41751">MELAHDNAFVGRIPVRNLWLLMLYASDLFGLQRELGEVSFEEEPDELPDLVARILVDIVDRRIRRQLNRGYQTRRENLTRVRGRIDMLKTERHSLLQRGLVACEFEEMTIDTPRNRFVLHALQTIGVLVKNQDLAHECRVLANSLKLMGVSGIAPTRKVIDGERFGRHDAADRLMVAAAKLAVDLAMPTESLGSHQMVLPDREGHWVRKLFEKAVGGFYAVVLPSEWRVKPGRKLSWQVEDPSPGILSVLPNMVTDIVLDHTPSGQRLVIDTKFNDIFTNGRFGNTSLRSKYIYQMYGYLMSQTGRGKPKWDSANGLLLHPAVGAMVDEWVTIQGHTIRFATVDLTASAAVVRTQLLRVIEPAGSALLLW</sequence>
<organism evidence="1 2">
    <name type="scientific">Microvenator marinus</name>
    <dbReference type="NCBI Taxonomy" id="2600177"/>
    <lineage>
        <taxon>Bacteria</taxon>
        <taxon>Deltaproteobacteria</taxon>
        <taxon>Bradymonadales</taxon>
        <taxon>Microvenatoraceae</taxon>
        <taxon>Microvenator</taxon>
    </lineage>
</organism>
<dbReference type="GO" id="GO:0009307">
    <property type="term" value="P:DNA restriction-modification system"/>
    <property type="evidence" value="ECO:0007669"/>
    <property type="project" value="InterPro"/>
</dbReference>
<gene>
    <name evidence="1" type="primary">mcrC</name>
    <name evidence="1" type="ORF">FRD01_22610</name>
</gene>
<keyword evidence="2" id="KW-1185">Reference proteome</keyword>
<dbReference type="Proteomes" id="UP000321595">
    <property type="component" value="Chromosome"/>
</dbReference>
<keyword evidence="1" id="KW-0255">Endonuclease</keyword>
<dbReference type="EC" id="3.1.21.-" evidence="1"/>
<dbReference type="PANTHER" id="PTHR38733">
    <property type="entry name" value="PROTEIN MCRC"/>
    <property type="match status" value="1"/>
</dbReference>
<dbReference type="GO" id="GO:0004519">
    <property type="term" value="F:endonuclease activity"/>
    <property type="evidence" value="ECO:0007669"/>
    <property type="project" value="UniProtKB-KW"/>
</dbReference>
<dbReference type="Pfam" id="PF10117">
    <property type="entry name" value="McrBC"/>
    <property type="match status" value="1"/>
</dbReference>
<evidence type="ECO:0000313" key="1">
    <source>
        <dbReference type="EMBL" id="QED29974.1"/>
    </source>
</evidence>
<dbReference type="AlphaFoldDB" id="A0A5B8XX04"/>